<sequence>MKEKQDGAIQCEAGALECTGHRWQVCVLDTDRDDVVKYLGSIAVRVRSVGWCSGCGSCEWWLLQCIEGDESGQVGDWNTKVKNCLTDEERVVVKECFDNRSKDLLLKRSLDAIRTVTTSILCLPPTANNADHTFALIKQTIVNQKVLGSATEGVPLNTLKASVCSAYTGPKSFYPAECVKMVGEQKEFAPEDVVAVEKYDKPVVAAGESSQAAAVAPKKEEVNTGVQAPAKESVVEGGGGIVDVKKEEATPAVANVPVTTAVTGKVKLDMYWRAFWYVRSRFQEIIDFHPVPAAGTAYDAKGNFVCTAGMVECLGHKWLSCAVEEFHQIGDLVERIAVSYYVNTVFKPEVTESTGS</sequence>
<evidence type="ECO:0000256" key="1">
    <source>
        <dbReference type="ARBA" id="ARBA00004613"/>
    </source>
</evidence>
<dbReference type="PANTHER" id="PTHR13234">
    <property type="entry name" value="GAMMA-INTERFERON INDUCIBLE LYSOSOMAL THIOL REDUCTASE GILT"/>
    <property type="match status" value="1"/>
</dbReference>
<protein>
    <submittedName>
        <fullName evidence="6">Unnamed protein product</fullName>
    </submittedName>
</protein>
<dbReference type="GO" id="GO:0005576">
    <property type="term" value="C:extracellular region"/>
    <property type="evidence" value="ECO:0007669"/>
    <property type="project" value="UniProtKB-SubCell"/>
</dbReference>
<comment type="subcellular location">
    <subcellularLocation>
        <location evidence="1">Secreted</location>
    </subcellularLocation>
</comment>
<evidence type="ECO:0000256" key="3">
    <source>
        <dbReference type="ARBA" id="ARBA00022525"/>
    </source>
</evidence>
<dbReference type="Proteomes" id="UP001165121">
    <property type="component" value="Unassembled WGS sequence"/>
</dbReference>
<comment type="caution">
    <text evidence="6">The sequence shown here is derived from an EMBL/GenBank/DDBJ whole genome shotgun (WGS) entry which is preliminary data.</text>
</comment>
<proteinExistence type="inferred from homology"/>
<keyword evidence="4" id="KW-0732">Signal</keyword>
<keyword evidence="3" id="KW-0964">Secreted</keyword>
<evidence type="ECO:0000256" key="2">
    <source>
        <dbReference type="ARBA" id="ARBA00005679"/>
    </source>
</evidence>
<gene>
    <name evidence="6" type="ORF">Pfra01_000080900</name>
</gene>
<evidence type="ECO:0000313" key="6">
    <source>
        <dbReference type="EMBL" id="GMF16432.1"/>
    </source>
</evidence>
<name>A0A9W6TMJ4_9STRA</name>
<evidence type="ECO:0000313" key="7">
    <source>
        <dbReference type="Proteomes" id="UP001165121"/>
    </source>
</evidence>
<dbReference type="OrthoDB" id="958254at2759"/>
<dbReference type="EMBL" id="BSXT01000063">
    <property type="protein sequence ID" value="GMF16432.1"/>
    <property type="molecule type" value="Genomic_DNA"/>
</dbReference>
<dbReference type="PANTHER" id="PTHR13234:SF8">
    <property type="entry name" value="GAMMA-INTERFERON-INDUCIBLE LYSOSOMAL THIOL REDUCTASE"/>
    <property type="match status" value="1"/>
</dbReference>
<reference evidence="6" key="1">
    <citation type="submission" date="2023-04" db="EMBL/GenBank/DDBJ databases">
        <title>Phytophthora fragariaefolia NBRC 109709.</title>
        <authorList>
            <person name="Ichikawa N."/>
            <person name="Sato H."/>
            <person name="Tonouchi N."/>
        </authorList>
    </citation>
    <scope>NUCLEOTIDE SEQUENCE</scope>
    <source>
        <strain evidence="6">NBRC 109709</strain>
    </source>
</reference>
<keyword evidence="5" id="KW-0325">Glycoprotein</keyword>
<accession>A0A9W6TMJ4</accession>
<organism evidence="6 7">
    <name type="scientific">Phytophthora fragariaefolia</name>
    <dbReference type="NCBI Taxonomy" id="1490495"/>
    <lineage>
        <taxon>Eukaryota</taxon>
        <taxon>Sar</taxon>
        <taxon>Stramenopiles</taxon>
        <taxon>Oomycota</taxon>
        <taxon>Peronosporomycetes</taxon>
        <taxon>Peronosporales</taxon>
        <taxon>Peronosporaceae</taxon>
        <taxon>Phytophthora</taxon>
    </lineage>
</organism>
<evidence type="ECO:0000256" key="5">
    <source>
        <dbReference type="ARBA" id="ARBA00023180"/>
    </source>
</evidence>
<dbReference type="Pfam" id="PF03227">
    <property type="entry name" value="GILT"/>
    <property type="match status" value="1"/>
</dbReference>
<dbReference type="AlphaFoldDB" id="A0A9W6TMJ4"/>
<comment type="similarity">
    <text evidence="2">Belongs to the GILT family.</text>
</comment>
<dbReference type="GO" id="GO:0016671">
    <property type="term" value="F:oxidoreductase activity, acting on a sulfur group of donors, disulfide as acceptor"/>
    <property type="evidence" value="ECO:0007669"/>
    <property type="project" value="InterPro"/>
</dbReference>
<keyword evidence="7" id="KW-1185">Reference proteome</keyword>
<dbReference type="InterPro" id="IPR004911">
    <property type="entry name" value="Interferon-induced_GILT"/>
</dbReference>
<evidence type="ECO:0000256" key="4">
    <source>
        <dbReference type="ARBA" id="ARBA00022729"/>
    </source>
</evidence>